<comment type="caution">
    <text evidence="1">The sequence shown here is derived from an EMBL/GenBank/DDBJ whole genome shotgun (WGS) entry which is preliminary data.</text>
</comment>
<dbReference type="EMBL" id="JYDI01000100">
    <property type="protein sequence ID" value="KRY52696.1"/>
    <property type="molecule type" value="Genomic_DNA"/>
</dbReference>
<accession>A0A0V1CU37</accession>
<gene>
    <name evidence="1" type="ORF">T03_3303</name>
</gene>
<organism evidence="1 2">
    <name type="scientific">Trichinella britovi</name>
    <name type="common">Parasitic roundworm</name>
    <dbReference type="NCBI Taxonomy" id="45882"/>
    <lineage>
        <taxon>Eukaryota</taxon>
        <taxon>Metazoa</taxon>
        <taxon>Ecdysozoa</taxon>
        <taxon>Nematoda</taxon>
        <taxon>Enoplea</taxon>
        <taxon>Dorylaimia</taxon>
        <taxon>Trichinellida</taxon>
        <taxon>Trichinellidae</taxon>
        <taxon>Trichinella</taxon>
    </lineage>
</organism>
<protein>
    <submittedName>
        <fullName evidence="1">Uncharacterized protein</fullName>
    </submittedName>
</protein>
<reference evidence="1 2" key="1">
    <citation type="submission" date="2015-01" db="EMBL/GenBank/DDBJ databases">
        <title>Evolution of Trichinella species and genotypes.</title>
        <authorList>
            <person name="Korhonen P.K."/>
            <person name="Edoardo P."/>
            <person name="Giuseppe L.R."/>
            <person name="Gasser R.B."/>
        </authorList>
    </citation>
    <scope>NUCLEOTIDE SEQUENCE [LARGE SCALE GENOMIC DNA]</scope>
    <source>
        <strain evidence="1">ISS120</strain>
    </source>
</reference>
<dbReference type="Proteomes" id="UP000054653">
    <property type="component" value="Unassembled WGS sequence"/>
</dbReference>
<evidence type="ECO:0000313" key="2">
    <source>
        <dbReference type="Proteomes" id="UP000054653"/>
    </source>
</evidence>
<sequence length="171" mass="20064">MDKSDSELKKTANDDSGKWSVTLVSTEHSTEYDIRQYMISFCVGHEYFSQRSQCHVDYYKHDLIALIEDSEKRSERCFNPSILVFVLRDFLMVAVKYMQSQSVVLIPVVFIFEISYPRWKWKALIELDNRLRLGLCLRRFFKNFRFFKNLAAGVAPGYAPGHKKICIFPQA</sequence>
<keyword evidence="2" id="KW-1185">Reference proteome</keyword>
<evidence type="ECO:0000313" key="1">
    <source>
        <dbReference type="EMBL" id="KRY52696.1"/>
    </source>
</evidence>
<dbReference type="AlphaFoldDB" id="A0A0V1CU37"/>
<proteinExistence type="predicted"/>
<name>A0A0V1CU37_TRIBR</name>